<dbReference type="PROSITE" id="PS00688">
    <property type="entry name" value="SIGMA54_INTERACT_3"/>
    <property type="match status" value="1"/>
</dbReference>
<dbReference type="RefSeq" id="WP_145239583.1">
    <property type="nucleotide sequence ID" value="NZ_CP036273.1"/>
</dbReference>
<keyword evidence="5" id="KW-0804">Transcription</keyword>
<evidence type="ECO:0000256" key="5">
    <source>
        <dbReference type="ARBA" id="ARBA00023163"/>
    </source>
</evidence>
<dbReference type="InterPro" id="IPR029016">
    <property type="entry name" value="GAF-like_dom_sf"/>
</dbReference>
<dbReference type="GO" id="GO:0006355">
    <property type="term" value="P:regulation of DNA-templated transcription"/>
    <property type="evidence" value="ECO:0007669"/>
    <property type="project" value="InterPro"/>
</dbReference>
<keyword evidence="1" id="KW-0547">Nucleotide-binding</keyword>
<dbReference type="InterPro" id="IPR025943">
    <property type="entry name" value="Sigma_54_int_dom_ATP-bd_2"/>
</dbReference>
<keyword evidence="7" id="KW-0456">Lyase</keyword>
<dbReference type="OrthoDB" id="9807827at2"/>
<proteinExistence type="predicted"/>
<dbReference type="AlphaFoldDB" id="A0A517XU82"/>
<evidence type="ECO:0000256" key="2">
    <source>
        <dbReference type="ARBA" id="ARBA00022840"/>
    </source>
</evidence>
<accession>A0A517XU82</accession>
<dbReference type="FunFam" id="3.40.50.300:FF:000006">
    <property type="entry name" value="DNA-binding transcriptional regulator NtrC"/>
    <property type="match status" value="1"/>
</dbReference>
<evidence type="ECO:0000313" key="7">
    <source>
        <dbReference type="EMBL" id="QDU21024.1"/>
    </source>
</evidence>
<protein>
    <submittedName>
        <fullName evidence="7">Formate hydrogenlyase transcriptional activator</fullName>
    </submittedName>
</protein>
<evidence type="ECO:0000313" key="8">
    <source>
        <dbReference type="Proteomes" id="UP000319576"/>
    </source>
</evidence>
<dbReference type="GO" id="GO:0016829">
    <property type="term" value="F:lyase activity"/>
    <property type="evidence" value="ECO:0007669"/>
    <property type="project" value="UniProtKB-KW"/>
</dbReference>
<dbReference type="SUPFAM" id="SSF52540">
    <property type="entry name" value="P-loop containing nucleoside triphosphate hydrolases"/>
    <property type="match status" value="1"/>
</dbReference>
<dbReference type="InterPro" id="IPR027417">
    <property type="entry name" value="P-loop_NTPase"/>
</dbReference>
<dbReference type="InterPro" id="IPR058031">
    <property type="entry name" value="AAA_lid_NorR"/>
</dbReference>
<dbReference type="InterPro" id="IPR002078">
    <property type="entry name" value="Sigma_54_int"/>
</dbReference>
<dbReference type="SMART" id="SM00065">
    <property type="entry name" value="GAF"/>
    <property type="match status" value="1"/>
</dbReference>
<dbReference type="InterPro" id="IPR003593">
    <property type="entry name" value="AAA+_ATPase"/>
</dbReference>
<feature type="domain" description="Sigma-54 factor interaction" evidence="6">
    <location>
        <begin position="222"/>
        <end position="451"/>
    </location>
</feature>
<dbReference type="CDD" id="cd00009">
    <property type="entry name" value="AAA"/>
    <property type="match status" value="1"/>
</dbReference>
<organism evidence="7 8">
    <name type="scientific">Urbifossiella limnaea</name>
    <dbReference type="NCBI Taxonomy" id="2528023"/>
    <lineage>
        <taxon>Bacteria</taxon>
        <taxon>Pseudomonadati</taxon>
        <taxon>Planctomycetota</taxon>
        <taxon>Planctomycetia</taxon>
        <taxon>Gemmatales</taxon>
        <taxon>Gemmataceae</taxon>
        <taxon>Urbifossiella</taxon>
    </lineage>
</organism>
<keyword evidence="3" id="KW-0805">Transcription regulation</keyword>
<dbReference type="PROSITE" id="PS50045">
    <property type="entry name" value="SIGMA54_INTERACT_4"/>
    <property type="match status" value="1"/>
</dbReference>
<dbReference type="PROSITE" id="PS00675">
    <property type="entry name" value="SIGMA54_INTERACT_1"/>
    <property type="match status" value="1"/>
</dbReference>
<dbReference type="InterPro" id="IPR003018">
    <property type="entry name" value="GAF"/>
</dbReference>
<dbReference type="Pfam" id="PF25601">
    <property type="entry name" value="AAA_lid_14"/>
    <property type="match status" value="1"/>
</dbReference>
<dbReference type="GO" id="GO:0043565">
    <property type="term" value="F:sequence-specific DNA binding"/>
    <property type="evidence" value="ECO:0007669"/>
    <property type="project" value="InterPro"/>
</dbReference>
<dbReference type="Gene3D" id="1.10.8.60">
    <property type="match status" value="1"/>
</dbReference>
<dbReference type="Pfam" id="PF01590">
    <property type="entry name" value="GAF"/>
    <property type="match status" value="1"/>
</dbReference>
<dbReference type="InterPro" id="IPR002197">
    <property type="entry name" value="HTH_Fis"/>
</dbReference>
<dbReference type="PANTHER" id="PTHR32071">
    <property type="entry name" value="TRANSCRIPTIONAL REGULATORY PROTEIN"/>
    <property type="match status" value="1"/>
</dbReference>
<dbReference type="GO" id="GO:0005524">
    <property type="term" value="F:ATP binding"/>
    <property type="evidence" value="ECO:0007669"/>
    <property type="project" value="UniProtKB-KW"/>
</dbReference>
<sequence>MDLPLTSSLFTDPKRLLLDLAKEHHLSELLRLLVGRLADSPRVALARVWLVRPGDICDACPMRGECPNRVRCLHLVASAGGSKTAPAEEWTRLDGAFRRFPLGVRKVGRIGASGESIEAPDLSAGTPDWIARPEWLRAEGISGFGGQPLVHRGETLGVLAVFARGPIGPDCMDWLRTIADHTAAAIATARAFEEIEALKKRLELENEYLREEVTRSGAFGELVGQSPALEAVSRQIDLVAPTDSAVLVLGESGTGKELVARELHRRSRRAGKPLIKVNCAAIPRELYESEFFGHLKGSFTGATRDRVGRFELADGGTLFLDEIGEIPLDLQAKLLRVLQEGELERIGEEKTRKVDVRVVAATNRDLKAEAEAGRFRQDLYYRLSVFPVELPPLRKRSEDIPLLAEHFLALLCRKLGRPKPRLTLANVQALQKYSWPGNVRELQHVIERAVITAEGGRLTIELPTASPPAGRVSPTPAPATSRILTDAELRQVEADNIRAALKQTQGKVSGPGGAAELLGLKPTTLASRIKSLGITG</sequence>
<dbReference type="PROSITE" id="PS00676">
    <property type="entry name" value="SIGMA54_INTERACT_2"/>
    <property type="match status" value="1"/>
</dbReference>
<dbReference type="Gene3D" id="1.10.10.60">
    <property type="entry name" value="Homeodomain-like"/>
    <property type="match status" value="1"/>
</dbReference>
<dbReference type="InterPro" id="IPR009057">
    <property type="entry name" value="Homeodomain-like_sf"/>
</dbReference>
<evidence type="ECO:0000259" key="6">
    <source>
        <dbReference type="PROSITE" id="PS50045"/>
    </source>
</evidence>
<dbReference type="SUPFAM" id="SSF46689">
    <property type="entry name" value="Homeodomain-like"/>
    <property type="match status" value="1"/>
</dbReference>
<dbReference type="PANTHER" id="PTHR32071:SF57">
    <property type="entry name" value="C4-DICARBOXYLATE TRANSPORT TRANSCRIPTIONAL REGULATORY PROTEIN DCTD"/>
    <property type="match status" value="1"/>
</dbReference>
<dbReference type="InterPro" id="IPR025944">
    <property type="entry name" value="Sigma_54_int_dom_CS"/>
</dbReference>
<dbReference type="Proteomes" id="UP000319576">
    <property type="component" value="Chromosome"/>
</dbReference>
<dbReference type="Gene3D" id="3.40.50.300">
    <property type="entry name" value="P-loop containing nucleotide triphosphate hydrolases"/>
    <property type="match status" value="1"/>
</dbReference>
<gene>
    <name evidence="7" type="primary">fhlA_3</name>
    <name evidence="7" type="ORF">ETAA1_29870</name>
</gene>
<dbReference type="KEGG" id="uli:ETAA1_29870"/>
<dbReference type="Pfam" id="PF00158">
    <property type="entry name" value="Sigma54_activat"/>
    <property type="match status" value="1"/>
</dbReference>
<evidence type="ECO:0000256" key="4">
    <source>
        <dbReference type="ARBA" id="ARBA00023125"/>
    </source>
</evidence>
<keyword evidence="8" id="KW-1185">Reference proteome</keyword>
<dbReference type="EMBL" id="CP036273">
    <property type="protein sequence ID" value="QDU21024.1"/>
    <property type="molecule type" value="Genomic_DNA"/>
</dbReference>
<evidence type="ECO:0000256" key="1">
    <source>
        <dbReference type="ARBA" id="ARBA00022741"/>
    </source>
</evidence>
<dbReference type="Pfam" id="PF02954">
    <property type="entry name" value="HTH_8"/>
    <property type="match status" value="1"/>
</dbReference>
<dbReference type="InterPro" id="IPR025662">
    <property type="entry name" value="Sigma_54_int_dom_ATP-bd_1"/>
</dbReference>
<evidence type="ECO:0000256" key="3">
    <source>
        <dbReference type="ARBA" id="ARBA00023015"/>
    </source>
</evidence>
<keyword evidence="4" id="KW-0238">DNA-binding</keyword>
<dbReference type="Gene3D" id="3.30.450.40">
    <property type="match status" value="1"/>
</dbReference>
<reference evidence="7 8" key="1">
    <citation type="submission" date="2019-02" db="EMBL/GenBank/DDBJ databases">
        <title>Deep-cultivation of Planctomycetes and their phenomic and genomic characterization uncovers novel biology.</title>
        <authorList>
            <person name="Wiegand S."/>
            <person name="Jogler M."/>
            <person name="Boedeker C."/>
            <person name="Pinto D."/>
            <person name="Vollmers J."/>
            <person name="Rivas-Marin E."/>
            <person name="Kohn T."/>
            <person name="Peeters S.H."/>
            <person name="Heuer A."/>
            <person name="Rast P."/>
            <person name="Oberbeckmann S."/>
            <person name="Bunk B."/>
            <person name="Jeske O."/>
            <person name="Meyerdierks A."/>
            <person name="Storesund J.E."/>
            <person name="Kallscheuer N."/>
            <person name="Luecker S."/>
            <person name="Lage O.M."/>
            <person name="Pohl T."/>
            <person name="Merkel B.J."/>
            <person name="Hornburger P."/>
            <person name="Mueller R.-W."/>
            <person name="Bruemmer F."/>
            <person name="Labrenz M."/>
            <person name="Spormann A.M."/>
            <person name="Op den Camp H."/>
            <person name="Overmann J."/>
            <person name="Amann R."/>
            <person name="Jetten M.S.M."/>
            <person name="Mascher T."/>
            <person name="Medema M.H."/>
            <person name="Devos D.P."/>
            <person name="Kaster A.-K."/>
            <person name="Ovreas L."/>
            <person name="Rohde M."/>
            <person name="Galperin M.Y."/>
            <person name="Jogler C."/>
        </authorList>
    </citation>
    <scope>NUCLEOTIDE SEQUENCE [LARGE SCALE GENOMIC DNA]</scope>
    <source>
        <strain evidence="7 8">ETA_A1</strain>
    </source>
</reference>
<keyword evidence="2" id="KW-0067">ATP-binding</keyword>
<name>A0A517XU82_9BACT</name>
<dbReference type="SMART" id="SM00382">
    <property type="entry name" value="AAA"/>
    <property type="match status" value="1"/>
</dbReference>
<dbReference type="SUPFAM" id="SSF55781">
    <property type="entry name" value="GAF domain-like"/>
    <property type="match status" value="1"/>
</dbReference>